<reference evidence="2" key="1">
    <citation type="submission" date="2014-12" db="EMBL/GenBank/DDBJ databases">
        <title>Complete genome sequence of a multi-drug resistant Klebsiella pneumoniae.</title>
        <authorList>
            <person name="Hua X."/>
            <person name="Chen Q."/>
            <person name="Li X."/>
            <person name="Feng Y."/>
            <person name="Ruan Z."/>
            <person name="Yu Y."/>
        </authorList>
    </citation>
    <scope>NUCLEOTIDE SEQUENCE [LARGE SCALE GENOMIC DNA]</scope>
    <source>
        <strain evidence="2">5.12</strain>
    </source>
</reference>
<dbReference type="Proteomes" id="UP000219285">
    <property type="component" value="Chromosome"/>
</dbReference>
<accession>A0A6M4M8I4</accession>
<evidence type="ECO:0000313" key="1">
    <source>
        <dbReference type="EMBL" id="QJR79502.1"/>
    </source>
</evidence>
<dbReference type="SUPFAM" id="SSF48613">
    <property type="entry name" value="Heme oxygenase-like"/>
    <property type="match status" value="1"/>
</dbReference>
<organism evidence="1 2">
    <name type="scientific">Alteromonas pelagimontana</name>
    <dbReference type="NCBI Taxonomy" id="1858656"/>
    <lineage>
        <taxon>Bacteria</taxon>
        <taxon>Pseudomonadati</taxon>
        <taxon>Pseudomonadota</taxon>
        <taxon>Gammaproteobacteria</taxon>
        <taxon>Alteromonadales</taxon>
        <taxon>Alteromonadaceae</taxon>
        <taxon>Alteromonas/Salinimonas group</taxon>
        <taxon>Alteromonas</taxon>
    </lineage>
</organism>
<keyword evidence="2" id="KW-1185">Reference proteome</keyword>
<evidence type="ECO:0000313" key="2">
    <source>
        <dbReference type="Proteomes" id="UP000219285"/>
    </source>
</evidence>
<dbReference type="OrthoDB" id="6331195at2"/>
<dbReference type="EMBL" id="CP052766">
    <property type="protein sequence ID" value="QJR79502.1"/>
    <property type="molecule type" value="Genomic_DNA"/>
</dbReference>
<dbReference type="AlphaFoldDB" id="A0A6M4M8I4"/>
<gene>
    <name evidence="1" type="ORF">CA267_001175</name>
</gene>
<name>A0A6M4M8I4_9ALTE</name>
<dbReference type="InterPro" id="IPR016084">
    <property type="entry name" value="Haem_Oase-like_multi-hlx"/>
</dbReference>
<sequence>MNSLFSQLRILTGSAHQDLEATYPFNTLMRPKGFDSHAYQQNLALLAGFHDFVAKNIDSEKDYPFLGNLNVHQVAKAIHSDLSILGGSIVPFQLLNDTPTNPSDEFVVAASYVWMGSSMGARIISKWLHQKSWNSLPVHYYDTMKDVGANWEQFKSEAALFAQKQQLDTQEIVRVANRLFKGLQETAGTLSPSLTTTA</sequence>
<proteinExistence type="predicted"/>
<protein>
    <submittedName>
        <fullName evidence="1">Biliverdin-producing heme oxygenase</fullName>
    </submittedName>
</protein>
<dbReference type="RefSeq" id="WP_075609169.1">
    <property type="nucleotide sequence ID" value="NZ_CP052766.1"/>
</dbReference>
<reference evidence="1 2" key="2">
    <citation type="submission" date="2020-04" db="EMBL/GenBank/DDBJ databases">
        <title>Complete genome sequence of Alteromonas pelagimontana 5.12T.</title>
        <authorList>
            <person name="Sinha R.K."/>
            <person name="Krishnan K.P."/>
            <person name="Kurian J.P."/>
        </authorList>
    </citation>
    <scope>NUCLEOTIDE SEQUENCE [LARGE SCALE GENOMIC DNA]</scope>
    <source>
        <strain evidence="1 2">5.12</strain>
    </source>
</reference>
<dbReference type="KEGG" id="apel:CA267_001175"/>
<dbReference type="CDD" id="cd19166">
    <property type="entry name" value="HemeO-bac"/>
    <property type="match status" value="1"/>
</dbReference>
<dbReference type="Gene3D" id="1.20.910.10">
    <property type="entry name" value="Heme oxygenase-like"/>
    <property type="match status" value="1"/>
</dbReference>